<name>A0AA47N8V6_MERPO</name>
<sequence length="193" mass="21268">MLTYSSDSLPPIVCPMEEDAIPPHPFCSAPPHSEPPHSEPQPPPLPSLASTTPSCENDGKSGSRKGGEIKPRTTRKHCSKDDETAERPPTQAPTSTKREGESGMVCSPTQPESNQSDSGQGHGSLVLSVPLVKIEAPHVQPQQPQTQAQRPRFHHREWKTVYDKKCGEMHVREYGFYHAIRQPYLKLSKPGPP</sequence>
<protein>
    <submittedName>
        <fullName evidence="2">Uncharacterized protein</fullName>
    </submittedName>
</protein>
<proteinExistence type="predicted"/>
<evidence type="ECO:0000313" key="3">
    <source>
        <dbReference type="Proteomes" id="UP001174136"/>
    </source>
</evidence>
<accession>A0AA47N8V6</accession>
<dbReference type="Proteomes" id="UP001174136">
    <property type="component" value="Unassembled WGS sequence"/>
</dbReference>
<reference evidence="2" key="1">
    <citation type="journal article" date="2023" name="Front. Mar. Sci.">
        <title>A new Merluccius polli reference genome to investigate the effects of global change in West African waters.</title>
        <authorList>
            <person name="Mateo J.L."/>
            <person name="Blanco-Fernandez C."/>
            <person name="Garcia-Vazquez E."/>
            <person name="Machado-Schiaffino G."/>
        </authorList>
    </citation>
    <scope>NUCLEOTIDE SEQUENCE</scope>
    <source>
        <strain evidence="2">C29</strain>
        <tissue evidence="2">Fin</tissue>
    </source>
</reference>
<keyword evidence="3" id="KW-1185">Reference proteome</keyword>
<organism evidence="2 3">
    <name type="scientific">Merluccius polli</name>
    <name type="common">Benguela hake</name>
    <name type="synonym">Merluccius cadenati</name>
    <dbReference type="NCBI Taxonomy" id="89951"/>
    <lineage>
        <taxon>Eukaryota</taxon>
        <taxon>Metazoa</taxon>
        <taxon>Chordata</taxon>
        <taxon>Craniata</taxon>
        <taxon>Vertebrata</taxon>
        <taxon>Euteleostomi</taxon>
        <taxon>Actinopterygii</taxon>
        <taxon>Neopterygii</taxon>
        <taxon>Teleostei</taxon>
        <taxon>Neoteleostei</taxon>
        <taxon>Acanthomorphata</taxon>
        <taxon>Zeiogadaria</taxon>
        <taxon>Gadariae</taxon>
        <taxon>Gadiformes</taxon>
        <taxon>Gadoidei</taxon>
        <taxon>Merlucciidae</taxon>
        <taxon>Merluccius</taxon>
    </lineage>
</organism>
<comment type="caution">
    <text evidence="2">The sequence shown here is derived from an EMBL/GenBank/DDBJ whole genome shotgun (WGS) entry which is preliminary data.</text>
</comment>
<feature type="region of interest" description="Disordered" evidence="1">
    <location>
        <begin position="1"/>
        <end position="127"/>
    </location>
</feature>
<evidence type="ECO:0000313" key="2">
    <source>
        <dbReference type="EMBL" id="KAK0153746.1"/>
    </source>
</evidence>
<feature type="compositionally biased region" description="Basic and acidic residues" evidence="1">
    <location>
        <begin position="57"/>
        <end position="71"/>
    </location>
</feature>
<gene>
    <name evidence="2" type="ORF">N1851_004467</name>
</gene>
<feature type="compositionally biased region" description="Polar residues" evidence="1">
    <location>
        <begin position="107"/>
        <end position="119"/>
    </location>
</feature>
<dbReference type="EMBL" id="JAOPHQ010000635">
    <property type="protein sequence ID" value="KAK0153746.1"/>
    <property type="molecule type" value="Genomic_DNA"/>
</dbReference>
<dbReference type="AlphaFoldDB" id="A0AA47N8V6"/>
<evidence type="ECO:0000256" key="1">
    <source>
        <dbReference type="SAM" id="MobiDB-lite"/>
    </source>
</evidence>